<evidence type="ECO:0008006" key="4">
    <source>
        <dbReference type="Google" id="ProtNLM"/>
    </source>
</evidence>
<dbReference type="Proteomes" id="UP001432027">
    <property type="component" value="Unassembled WGS sequence"/>
</dbReference>
<name>A0AAV5TBR9_9BILA</name>
<organism evidence="2 3">
    <name type="scientific">Pristionchus entomophagus</name>
    <dbReference type="NCBI Taxonomy" id="358040"/>
    <lineage>
        <taxon>Eukaryota</taxon>
        <taxon>Metazoa</taxon>
        <taxon>Ecdysozoa</taxon>
        <taxon>Nematoda</taxon>
        <taxon>Chromadorea</taxon>
        <taxon>Rhabditida</taxon>
        <taxon>Rhabditina</taxon>
        <taxon>Diplogasteromorpha</taxon>
        <taxon>Diplogasteroidea</taxon>
        <taxon>Neodiplogasteridae</taxon>
        <taxon>Pristionchus</taxon>
    </lineage>
</organism>
<evidence type="ECO:0000256" key="1">
    <source>
        <dbReference type="SAM" id="SignalP"/>
    </source>
</evidence>
<feature type="chain" id="PRO_5043899142" description="Secreted protein" evidence="1">
    <location>
        <begin position="27"/>
        <end position="77"/>
    </location>
</feature>
<gene>
    <name evidence="2" type="ORF">PENTCL1PPCAC_12319</name>
</gene>
<proteinExistence type="predicted"/>
<accession>A0AAV5TBR9</accession>
<evidence type="ECO:0000313" key="2">
    <source>
        <dbReference type="EMBL" id="GMS90144.1"/>
    </source>
</evidence>
<feature type="non-terminal residue" evidence="2">
    <location>
        <position position="1"/>
    </location>
</feature>
<protein>
    <recommendedName>
        <fullName evidence="4">Secreted protein</fullName>
    </recommendedName>
</protein>
<dbReference type="AlphaFoldDB" id="A0AAV5TBR9"/>
<keyword evidence="3" id="KW-1185">Reference proteome</keyword>
<reference evidence="2" key="1">
    <citation type="submission" date="2023-10" db="EMBL/GenBank/DDBJ databases">
        <title>Genome assembly of Pristionchus species.</title>
        <authorList>
            <person name="Yoshida K."/>
            <person name="Sommer R.J."/>
        </authorList>
    </citation>
    <scope>NUCLEOTIDE SEQUENCE</scope>
    <source>
        <strain evidence="2">RS0144</strain>
    </source>
</reference>
<keyword evidence="1" id="KW-0732">Signal</keyword>
<sequence length="77" mass="8508">LYHFNCLSMNTLVIFTLLFMFSGSEAACGDALKAGSVDIDSEGREERLAECKKGCTMSSQTRIPLDKLLKAQKNCKE</sequence>
<dbReference type="EMBL" id="BTSX01000003">
    <property type="protein sequence ID" value="GMS90144.1"/>
    <property type="molecule type" value="Genomic_DNA"/>
</dbReference>
<feature type="non-terminal residue" evidence="2">
    <location>
        <position position="77"/>
    </location>
</feature>
<feature type="signal peptide" evidence="1">
    <location>
        <begin position="1"/>
        <end position="26"/>
    </location>
</feature>
<evidence type="ECO:0000313" key="3">
    <source>
        <dbReference type="Proteomes" id="UP001432027"/>
    </source>
</evidence>
<comment type="caution">
    <text evidence="2">The sequence shown here is derived from an EMBL/GenBank/DDBJ whole genome shotgun (WGS) entry which is preliminary data.</text>
</comment>